<keyword evidence="4 12" id="KW-0732">Signal</keyword>
<keyword evidence="7 13" id="KW-0564">Palmitate</keyword>
<evidence type="ECO:0000313" key="16">
    <source>
        <dbReference type="Proteomes" id="UP000065261"/>
    </source>
</evidence>
<accession>A0A0U2LR88</accession>
<dbReference type="EMBL" id="CP011035">
    <property type="protein sequence ID" value="ALS34582.1"/>
    <property type="molecule type" value="Genomic_DNA"/>
</dbReference>
<comment type="subcellular location">
    <subcellularLocation>
        <location evidence="1">Cell outer membrane</location>
        <topology evidence="1">Lipid-anchor</topology>
    </subcellularLocation>
</comment>
<evidence type="ECO:0000256" key="9">
    <source>
        <dbReference type="ARBA" id="ARBA00023288"/>
    </source>
</evidence>
<evidence type="ECO:0000256" key="4">
    <source>
        <dbReference type="ARBA" id="ARBA00022729"/>
    </source>
</evidence>
<dbReference type="PANTHER" id="PTHR10612:SF34">
    <property type="entry name" value="APOLIPOPROTEIN D"/>
    <property type="match status" value="1"/>
</dbReference>
<evidence type="ECO:0000256" key="7">
    <source>
        <dbReference type="ARBA" id="ARBA00023139"/>
    </source>
</evidence>
<dbReference type="InterPro" id="IPR022271">
    <property type="entry name" value="Lipocalin_ApoD"/>
</dbReference>
<evidence type="ECO:0000256" key="13">
    <source>
        <dbReference type="PIRSR" id="PIRSR036893-52"/>
    </source>
</evidence>
<keyword evidence="9 12" id="KW-0449">Lipoprotein</keyword>
<dbReference type="CDD" id="cd19438">
    <property type="entry name" value="lipocalin_Blc-like"/>
    <property type="match status" value="1"/>
</dbReference>
<evidence type="ECO:0000256" key="11">
    <source>
        <dbReference type="ARBA" id="ARBA00071217"/>
    </source>
</evidence>
<dbReference type="PRINTS" id="PR01171">
    <property type="entry name" value="BCTLIPOCALIN"/>
</dbReference>
<feature type="chain" id="PRO_5013437660" description="Outer membrane lipoprotein Blc" evidence="12">
    <location>
        <begin position="21"/>
        <end position="174"/>
    </location>
</feature>
<dbReference type="PROSITE" id="PS00213">
    <property type="entry name" value="LIPOCALIN"/>
    <property type="match status" value="1"/>
</dbReference>
<evidence type="ECO:0000256" key="1">
    <source>
        <dbReference type="ARBA" id="ARBA00004459"/>
    </source>
</evidence>
<evidence type="ECO:0000259" key="14">
    <source>
        <dbReference type="Pfam" id="PF08212"/>
    </source>
</evidence>
<feature type="domain" description="Lipocalin/cytosolic fatty-acid binding" evidence="14">
    <location>
        <begin position="32"/>
        <end position="173"/>
    </location>
</feature>
<comment type="subunit">
    <text evidence="3 12">Homodimer.</text>
</comment>
<evidence type="ECO:0000256" key="5">
    <source>
        <dbReference type="ARBA" id="ARBA00023121"/>
    </source>
</evidence>
<keyword evidence="5 12" id="KW-0446">Lipid-binding</keyword>
<dbReference type="GO" id="GO:0008289">
    <property type="term" value="F:lipid binding"/>
    <property type="evidence" value="ECO:0007669"/>
    <property type="project" value="UniProtKB-UniRule"/>
</dbReference>
<comment type="function">
    <text evidence="10 12">Involved in the storage or transport of lipids necessary for membrane maintenance under stressful conditions. Displays a binding preference for lysophospholipids.</text>
</comment>
<dbReference type="PIRSF" id="PIRSF036893">
    <property type="entry name" value="Lipocalin_ApoD"/>
    <property type="match status" value="1"/>
</dbReference>
<sequence length="174" mass="20333">MNKIKYFFLIITLFLLSACTSPPEGITAVKNFDLQKYQGKWYEIARLNHSFEEGMEQVTANYTINDDGTVKVINKGYITKEQQWKNAEGLAKFVGDSDIGHFKVSFFGPFYGAYVIFELEQADYHYAFITSYNKDYLWFLSRTPQVSDELKEHFLKTVKDLGFITEQIIWVKQK</sequence>
<feature type="signal peptide" evidence="12">
    <location>
        <begin position="1"/>
        <end position="20"/>
    </location>
</feature>
<dbReference type="AlphaFoldDB" id="A0A0U2LR88"/>
<dbReference type="GO" id="GO:0006950">
    <property type="term" value="P:response to stress"/>
    <property type="evidence" value="ECO:0007669"/>
    <property type="project" value="UniProtKB-ARBA"/>
</dbReference>
<evidence type="ECO:0000256" key="2">
    <source>
        <dbReference type="ARBA" id="ARBA00006889"/>
    </source>
</evidence>
<dbReference type="InterPro" id="IPR022272">
    <property type="entry name" value="Lipocalin_CS"/>
</dbReference>
<evidence type="ECO:0000256" key="10">
    <source>
        <dbReference type="ARBA" id="ARBA00057024"/>
    </source>
</evidence>
<name>A0A0U2LR88_9GAMM</name>
<dbReference type="Pfam" id="PF08212">
    <property type="entry name" value="Lipocalin_2"/>
    <property type="match status" value="1"/>
</dbReference>
<evidence type="ECO:0000256" key="6">
    <source>
        <dbReference type="ARBA" id="ARBA00023136"/>
    </source>
</evidence>
<dbReference type="RefSeq" id="WP_058374650.1">
    <property type="nucleotide sequence ID" value="NZ_CP011035.1"/>
</dbReference>
<keyword evidence="8 12" id="KW-0998">Cell outer membrane</keyword>
<keyword evidence="6 12" id="KW-0472">Membrane</keyword>
<gene>
    <name evidence="15" type="ORF">PTRA_b0040</name>
</gene>
<dbReference type="PATRIC" id="fig|1315283.4.peg.3172"/>
<dbReference type="KEGG" id="ptn:PTRA_b0040"/>
<dbReference type="PROSITE" id="PS51257">
    <property type="entry name" value="PROKAR_LIPOPROTEIN"/>
    <property type="match status" value="1"/>
</dbReference>
<feature type="lipid moiety-binding region" description="S-diacylglycerol cysteine" evidence="13">
    <location>
        <position position="19"/>
    </location>
</feature>
<dbReference type="Gene3D" id="2.40.128.20">
    <property type="match status" value="1"/>
</dbReference>
<dbReference type="InterPro" id="IPR047202">
    <property type="entry name" value="Lipocalin_Blc-like_dom"/>
</dbReference>
<dbReference type="SUPFAM" id="SSF50814">
    <property type="entry name" value="Lipocalins"/>
    <property type="match status" value="1"/>
</dbReference>
<organism evidence="15">
    <name type="scientific">Pseudoalteromonas translucida KMM 520</name>
    <dbReference type="NCBI Taxonomy" id="1315283"/>
    <lineage>
        <taxon>Bacteria</taxon>
        <taxon>Pseudomonadati</taxon>
        <taxon>Pseudomonadota</taxon>
        <taxon>Gammaproteobacteria</taxon>
        <taxon>Alteromonadales</taxon>
        <taxon>Pseudoalteromonadaceae</taxon>
        <taxon>Pseudoalteromonas</taxon>
    </lineage>
</organism>
<proteinExistence type="inferred from homology"/>
<dbReference type="GO" id="GO:0009279">
    <property type="term" value="C:cell outer membrane"/>
    <property type="evidence" value="ECO:0007669"/>
    <property type="project" value="UniProtKB-SubCell"/>
</dbReference>
<dbReference type="InterPro" id="IPR002446">
    <property type="entry name" value="Lipocalin_bac"/>
</dbReference>
<evidence type="ECO:0000256" key="8">
    <source>
        <dbReference type="ARBA" id="ARBA00023237"/>
    </source>
</evidence>
<evidence type="ECO:0000256" key="3">
    <source>
        <dbReference type="ARBA" id="ARBA00011738"/>
    </source>
</evidence>
<comment type="similarity">
    <text evidence="2 12">Belongs to the calycin superfamily. Lipocalin family.</text>
</comment>
<dbReference type="InterPro" id="IPR012674">
    <property type="entry name" value="Calycin"/>
</dbReference>
<dbReference type="InterPro" id="IPR000566">
    <property type="entry name" value="Lipocln_cytosolic_FA-bd_dom"/>
</dbReference>
<protein>
    <recommendedName>
        <fullName evidence="11 12">Outer membrane lipoprotein Blc</fullName>
    </recommendedName>
</protein>
<dbReference type="FunFam" id="2.40.128.20:FF:000002">
    <property type="entry name" value="Outer membrane lipoprotein Blc"/>
    <property type="match status" value="1"/>
</dbReference>
<reference evidence="15 16" key="1">
    <citation type="submission" date="2015-03" db="EMBL/GenBank/DDBJ databases">
        <authorList>
            <person name="Murphy D."/>
        </authorList>
    </citation>
    <scope>NUCLEOTIDE SEQUENCE [LARGE SCALE GENOMIC DNA]</scope>
    <source>
        <strain evidence="15 16">KMM 520</strain>
    </source>
</reference>
<dbReference type="OrthoDB" id="9793905at2"/>
<evidence type="ECO:0000256" key="12">
    <source>
        <dbReference type="PIRNR" id="PIRNR036893"/>
    </source>
</evidence>
<evidence type="ECO:0000313" key="15">
    <source>
        <dbReference type="EMBL" id="ALS34582.1"/>
    </source>
</evidence>
<dbReference type="Proteomes" id="UP000065261">
    <property type="component" value="Chromosome II"/>
</dbReference>
<dbReference type="PANTHER" id="PTHR10612">
    <property type="entry name" value="APOLIPOPROTEIN D"/>
    <property type="match status" value="1"/>
</dbReference>